<name>A0A9Q0DBA1_9TELE</name>
<protein>
    <submittedName>
        <fullName evidence="1">Uncharacterized protein</fullName>
    </submittedName>
</protein>
<reference evidence="1" key="1">
    <citation type="submission" date="2022-07" db="EMBL/GenBank/DDBJ databases">
        <title>Chromosome-level genome of Muraenolepis orangiensis.</title>
        <authorList>
            <person name="Kim J."/>
        </authorList>
    </citation>
    <scope>NUCLEOTIDE SEQUENCE</scope>
    <source>
        <strain evidence="1">KU_S4_2022</strain>
        <tissue evidence="1">Muscle</tissue>
    </source>
</reference>
<dbReference type="AlphaFoldDB" id="A0A9Q0DBA1"/>
<proteinExistence type="predicted"/>
<dbReference type="PANTHER" id="PTHR31025:SF27">
    <property type="entry name" value="SI:CH211-193K19.2-RELATED"/>
    <property type="match status" value="1"/>
</dbReference>
<dbReference type="OrthoDB" id="6512834at2759"/>
<organism evidence="1 2">
    <name type="scientific">Muraenolepis orangiensis</name>
    <name type="common">Patagonian moray cod</name>
    <dbReference type="NCBI Taxonomy" id="630683"/>
    <lineage>
        <taxon>Eukaryota</taxon>
        <taxon>Metazoa</taxon>
        <taxon>Chordata</taxon>
        <taxon>Craniata</taxon>
        <taxon>Vertebrata</taxon>
        <taxon>Euteleostomi</taxon>
        <taxon>Actinopterygii</taxon>
        <taxon>Neopterygii</taxon>
        <taxon>Teleostei</taxon>
        <taxon>Neoteleostei</taxon>
        <taxon>Acanthomorphata</taxon>
        <taxon>Zeiogadaria</taxon>
        <taxon>Gadariae</taxon>
        <taxon>Gadiformes</taxon>
        <taxon>Muraenolepidoidei</taxon>
        <taxon>Muraenolepididae</taxon>
        <taxon>Muraenolepis</taxon>
    </lineage>
</organism>
<sequence>MKGRSAPGGFCQHSDIVGRFDKRQRGANNPESTACFGSIFEFGFKLKSCSQGGGSTCCSVSEKEEAGELLQQETIAIFVIRDAQAAPKHIGIILEGQEVVNKLASVANAVAILLGFLYALNLEYPKTLKFTFQYIQKVFIELDLKGMPTKVKKLYDQLYNSA</sequence>
<dbReference type="PANTHER" id="PTHR31025">
    <property type="entry name" value="SI:CH211-196P9.1-RELATED"/>
    <property type="match status" value="1"/>
</dbReference>
<gene>
    <name evidence="1" type="ORF">NHX12_014428</name>
</gene>
<dbReference type="Proteomes" id="UP001148018">
    <property type="component" value="Unassembled WGS sequence"/>
</dbReference>
<dbReference type="EMBL" id="JANIIK010000118">
    <property type="protein sequence ID" value="KAJ3585709.1"/>
    <property type="molecule type" value="Genomic_DNA"/>
</dbReference>
<evidence type="ECO:0000313" key="2">
    <source>
        <dbReference type="Proteomes" id="UP001148018"/>
    </source>
</evidence>
<keyword evidence="2" id="KW-1185">Reference proteome</keyword>
<evidence type="ECO:0000313" key="1">
    <source>
        <dbReference type="EMBL" id="KAJ3585709.1"/>
    </source>
</evidence>
<accession>A0A9Q0DBA1</accession>
<comment type="caution">
    <text evidence="1">The sequence shown here is derived from an EMBL/GenBank/DDBJ whole genome shotgun (WGS) entry which is preliminary data.</text>
</comment>